<sequence>MALLPELELSLECIPARDAKEISRESQSHRPPAEHNVATIAALPAALPNPVSIWQKVKQVAIASEFYEGAELIDVPMSGGWELEDGTVAIYPVIRGNGSTPDKYNLFQWSVLSELCQLMAKHGLGSTAVANML</sequence>
<dbReference type="OrthoDB" id="10429945at2759"/>
<organism evidence="1 2">
    <name type="scientific">Zosterops borbonicus</name>
    <dbReference type="NCBI Taxonomy" id="364589"/>
    <lineage>
        <taxon>Eukaryota</taxon>
        <taxon>Metazoa</taxon>
        <taxon>Chordata</taxon>
        <taxon>Craniata</taxon>
        <taxon>Vertebrata</taxon>
        <taxon>Euteleostomi</taxon>
        <taxon>Archelosauria</taxon>
        <taxon>Archosauria</taxon>
        <taxon>Dinosauria</taxon>
        <taxon>Saurischia</taxon>
        <taxon>Theropoda</taxon>
        <taxon>Coelurosauria</taxon>
        <taxon>Aves</taxon>
        <taxon>Neognathae</taxon>
        <taxon>Neoaves</taxon>
        <taxon>Telluraves</taxon>
        <taxon>Australaves</taxon>
        <taxon>Passeriformes</taxon>
        <taxon>Sylvioidea</taxon>
        <taxon>Zosteropidae</taxon>
        <taxon>Zosterops</taxon>
    </lineage>
</organism>
<proteinExistence type="predicted"/>
<dbReference type="AlphaFoldDB" id="A0A8K1D8H1"/>
<reference evidence="1" key="1">
    <citation type="submission" date="2019-04" db="EMBL/GenBank/DDBJ databases">
        <title>Genome assembly of Zosterops borbonicus 15179.</title>
        <authorList>
            <person name="Leroy T."/>
            <person name="Anselmetti Y."/>
            <person name="Tilak M.-K."/>
            <person name="Nabholz B."/>
        </authorList>
    </citation>
    <scope>NUCLEOTIDE SEQUENCE</scope>
    <source>
        <strain evidence="1">HGM_15179</strain>
        <tissue evidence="1">Muscle</tissue>
    </source>
</reference>
<protein>
    <submittedName>
        <fullName evidence="1">Uncharacterized protein</fullName>
    </submittedName>
</protein>
<dbReference type="Proteomes" id="UP000796761">
    <property type="component" value="Unassembled WGS sequence"/>
</dbReference>
<comment type="caution">
    <text evidence="1">The sequence shown here is derived from an EMBL/GenBank/DDBJ whole genome shotgun (WGS) entry which is preliminary data.</text>
</comment>
<keyword evidence="2" id="KW-1185">Reference proteome</keyword>
<evidence type="ECO:0000313" key="1">
    <source>
        <dbReference type="EMBL" id="TRZ07062.1"/>
    </source>
</evidence>
<name>A0A8K1D8H1_9PASS</name>
<gene>
    <name evidence="1" type="ORF">HGM15179_020045</name>
</gene>
<accession>A0A8K1D8H1</accession>
<evidence type="ECO:0000313" key="2">
    <source>
        <dbReference type="Proteomes" id="UP000796761"/>
    </source>
</evidence>
<dbReference type="EMBL" id="SWJQ01001998">
    <property type="protein sequence ID" value="TRZ07062.1"/>
    <property type="molecule type" value="Genomic_DNA"/>
</dbReference>